<proteinExistence type="predicted"/>
<gene>
    <name evidence="1" type="ORF">V6N11_022829</name>
</gene>
<reference evidence="1 2" key="1">
    <citation type="journal article" date="2024" name="G3 (Bethesda)">
        <title>Genome assembly of Hibiscus sabdariffa L. provides insights into metabolisms of medicinal natural products.</title>
        <authorList>
            <person name="Kim T."/>
        </authorList>
    </citation>
    <scope>NUCLEOTIDE SEQUENCE [LARGE SCALE GENOMIC DNA]</scope>
    <source>
        <strain evidence="1">TK-2024</strain>
        <tissue evidence="1">Old leaves</tissue>
    </source>
</reference>
<organism evidence="1 2">
    <name type="scientific">Hibiscus sabdariffa</name>
    <name type="common">roselle</name>
    <dbReference type="NCBI Taxonomy" id="183260"/>
    <lineage>
        <taxon>Eukaryota</taxon>
        <taxon>Viridiplantae</taxon>
        <taxon>Streptophyta</taxon>
        <taxon>Embryophyta</taxon>
        <taxon>Tracheophyta</taxon>
        <taxon>Spermatophyta</taxon>
        <taxon>Magnoliopsida</taxon>
        <taxon>eudicotyledons</taxon>
        <taxon>Gunneridae</taxon>
        <taxon>Pentapetalae</taxon>
        <taxon>rosids</taxon>
        <taxon>malvids</taxon>
        <taxon>Malvales</taxon>
        <taxon>Malvaceae</taxon>
        <taxon>Malvoideae</taxon>
        <taxon>Hibiscus</taxon>
    </lineage>
</organism>
<sequence length="110" mass="13055">MIDKESESRPGNHIIIILYKPQCFVQCGKSKQMGTFPSAWIHRILPDDIRKLRPQYREIQSSASKIAESSITTEEEYVQTVMSLKRMQIEKMDPEEKFEALQLEIWRRKR</sequence>
<accession>A0ABR2TKC0</accession>
<keyword evidence="2" id="KW-1185">Reference proteome</keyword>
<dbReference type="EMBL" id="JBBPBN010000005">
    <property type="protein sequence ID" value="KAK9037931.1"/>
    <property type="molecule type" value="Genomic_DNA"/>
</dbReference>
<protein>
    <submittedName>
        <fullName evidence="1">Uncharacterized protein</fullName>
    </submittedName>
</protein>
<comment type="caution">
    <text evidence="1">The sequence shown here is derived from an EMBL/GenBank/DDBJ whole genome shotgun (WGS) entry which is preliminary data.</text>
</comment>
<evidence type="ECO:0000313" key="1">
    <source>
        <dbReference type="EMBL" id="KAK9037931.1"/>
    </source>
</evidence>
<dbReference type="Proteomes" id="UP001396334">
    <property type="component" value="Unassembled WGS sequence"/>
</dbReference>
<name>A0ABR2TKC0_9ROSI</name>
<evidence type="ECO:0000313" key="2">
    <source>
        <dbReference type="Proteomes" id="UP001396334"/>
    </source>
</evidence>